<protein>
    <submittedName>
        <fullName evidence="1">Uncharacterized protein</fullName>
    </submittedName>
</protein>
<dbReference type="Proteomes" id="UP000637643">
    <property type="component" value="Unassembled WGS sequence"/>
</dbReference>
<accession>A0A917FU84</accession>
<dbReference type="RefSeq" id="WP_189031024.1">
    <property type="nucleotide sequence ID" value="NZ_BMKR01000039.1"/>
</dbReference>
<evidence type="ECO:0000313" key="2">
    <source>
        <dbReference type="Proteomes" id="UP000637643"/>
    </source>
</evidence>
<dbReference type="EMBL" id="BMKR01000039">
    <property type="protein sequence ID" value="GGG05698.1"/>
    <property type="molecule type" value="Genomic_DNA"/>
</dbReference>
<dbReference type="AlphaFoldDB" id="A0A917FU84"/>
<comment type="caution">
    <text evidence="1">The sequence shown here is derived from an EMBL/GenBank/DDBJ whole genome shotgun (WGS) entry which is preliminary data.</text>
</comment>
<reference evidence="1" key="1">
    <citation type="journal article" date="2014" name="Int. J. Syst. Evol. Microbiol.">
        <title>Complete genome sequence of Corynebacterium casei LMG S-19264T (=DSM 44701T), isolated from a smear-ripened cheese.</title>
        <authorList>
            <consortium name="US DOE Joint Genome Institute (JGI-PGF)"/>
            <person name="Walter F."/>
            <person name="Albersmeier A."/>
            <person name="Kalinowski J."/>
            <person name="Ruckert C."/>
        </authorList>
    </citation>
    <scope>NUCLEOTIDE SEQUENCE</scope>
    <source>
        <strain evidence="1">CGMCC 1.16134</strain>
    </source>
</reference>
<sequence length="906" mass="102563">MKKTIIVAIGAFMIWAVFANIDIYSAARKLPTTPAEVLKYANEDVHKLYGIEKYFPENSKMGPYRKDLLTKRIAKNDTRYYEIVYGKSHGTALDGGMLEYAGYTVNGEHVPTENVPWFAGWSGTQIQNFKLYPKPWDNGFIIKKYGISKNDFNQMKITNNTNFTKYLPDGTFEQLIIKGMNIKYGGEHTYKEFMYRNQNATLAGEKVYANGTTPKQGGRWIDYVHVLQPPTYFSWGYGTVYINHNDSSNITYLDIPIAPMVLLEQDYDLQAAFDTLPLQAQAGEKVEVKIRVHSTFPEQTQAHYKWDIIQASTDEAIPAAGSKLKFTGHAVKAEGELVIPKNGEQLLVASFIMPDSEVRVKFNVNSEGKTPKEKVITNNVLDSSPIAVKLLKPQPLTYNVLTRQVKFPIYGGAELVAQLTKPRGTWVGNATGELNVLNGTMDLFRDYKVLNNKAVNEPGTRISRQPIVSATIDRKDFGDDPQNGKWLNVENPYTPKVREGSVDFRGAVQRTYEYELKNCNKDKCTTRTVTETAHADFPQGTDRKLYEMYFYHGRENVPDPVVEKKIEKNNNTSLAKKLLWRTEPYPFDVIRWMYHMDVNNKAYQAVAVDGQYERSFTQQGAGEVTWSTESSQAKEYQVARTAAKEGQASKTFYDKAVFATDRELQQFNYPVKSGYYFNPAGSYSFNVKTVVYKPVKDDTEDHKELVQKVIDSFRYESDLIYINNKKIAVNLSNEELSKQGGGFARKRGVLTAEKPKGVNGEVLLAVLDRSVDSSRYSKQVVELKHSQNTGGETHDHWKKVMEGYSQSSTAGSNSSFEYKEFVKDGQPMYEITEQTKVTIVINPKNSYLYTHANMGDGEYLIRVSIGDVDLSKSKLAYNVLQPLRGITALDGMKVTVKGSMYDDLFN</sequence>
<reference evidence="1" key="2">
    <citation type="submission" date="2020-09" db="EMBL/GenBank/DDBJ databases">
        <authorList>
            <person name="Sun Q."/>
            <person name="Zhou Y."/>
        </authorList>
    </citation>
    <scope>NUCLEOTIDE SEQUENCE</scope>
    <source>
        <strain evidence="1">CGMCC 1.16134</strain>
    </source>
</reference>
<keyword evidence="2" id="KW-1185">Reference proteome</keyword>
<gene>
    <name evidence="1" type="ORF">GCM10010912_57910</name>
</gene>
<proteinExistence type="predicted"/>
<evidence type="ECO:0000313" key="1">
    <source>
        <dbReference type="EMBL" id="GGG05698.1"/>
    </source>
</evidence>
<organism evidence="1 2">
    <name type="scientific">Paenibacillus albidus</name>
    <dbReference type="NCBI Taxonomy" id="2041023"/>
    <lineage>
        <taxon>Bacteria</taxon>
        <taxon>Bacillati</taxon>
        <taxon>Bacillota</taxon>
        <taxon>Bacilli</taxon>
        <taxon>Bacillales</taxon>
        <taxon>Paenibacillaceae</taxon>
        <taxon>Paenibacillus</taxon>
    </lineage>
</organism>
<name>A0A917FU84_9BACL</name>